<evidence type="ECO:0000256" key="1">
    <source>
        <dbReference type="SAM" id="MobiDB-lite"/>
    </source>
</evidence>
<feature type="compositionally biased region" description="Basic residues" evidence="1">
    <location>
        <begin position="491"/>
        <end position="500"/>
    </location>
</feature>
<organism evidence="3 4">
    <name type="scientific">Microdochium bolleyi</name>
    <dbReference type="NCBI Taxonomy" id="196109"/>
    <lineage>
        <taxon>Eukaryota</taxon>
        <taxon>Fungi</taxon>
        <taxon>Dikarya</taxon>
        <taxon>Ascomycota</taxon>
        <taxon>Pezizomycotina</taxon>
        <taxon>Sordariomycetes</taxon>
        <taxon>Xylariomycetidae</taxon>
        <taxon>Xylariales</taxon>
        <taxon>Microdochiaceae</taxon>
        <taxon>Microdochium</taxon>
    </lineage>
</organism>
<feature type="compositionally biased region" description="Pro residues" evidence="1">
    <location>
        <begin position="347"/>
        <end position="368"/>
    </location>
</feature>
<feature type="compositionally biased region" description="Basic and acidic residues" evidence="1">
    <location>
        <begin position="458"/>
        <end position="469"/>
    </location>
</feature>
<feature type="compositionally biased region" description="Low complexity" evidence="1">
    <location>
        <begin position="257"/>
        <end position="275"/>
    </location>
</feature>
<dbReference type="AlphaFoldDB" id="A0A136J6A8"/>
<dbReference type="InterPro" id="IPR036869">
    <property type="entry name" value="J_dom_sf"/>
</dbReference>
<dbReference type="InParanoid" id="A0A136J6A8"/>
<name>A0A136J6A8_9PEZI</name>
<evidence type="ECO:0000313" key="3">
    <source>
        <dbReference type="EMBL" id="KXJ92720.1"/>
    </source>
</evidence>
<dbReference type="GO" id="GO:0005737">
    <property type="term" value="C:cytoplasm"/>
    <property type="evidence" value="ECO:0007669"/>
    <property type="project" value="TreeGrafter"/>
</dbReference>
<dbReference type="PRINTS" id="PR00625">
    <property type="entry name" value="JDOMAIN"/>
</dbReference>
<keyword evidence="4" id="KW-1185">Reference proteome</keyword>
<dbReference type="SUPFAM" id="SSF46565">
    <property type="entry name" value="Chaperone J-domain"/>
    <property type="match status" value="1"/>
</dbReference>
<dbReference type="Proteomes" id="UP000070501">
    <property type="component" value="Unassembled WGS sequence"/>
</dbReference>
<gene>
    <name evidence="3" type="ORF">Micbo1qcDRAFT_50559</name>
</gene>
<dbReference type="InterPro" id="IPR001623">
    <property type="entry name" value="DnaJ_domain"/>
</dbReference>
<dbReference type="GO" id="GO:0051082">
    <property type="term" value="F:unfolded protein binding"/>
    <property type="evidence" value="ECO:0007669"/>
    <property type="project" value="TreeGrafter"/>
</dbReference>
<sequence>MLALPADPYLALGVSRDAQLTEIRTAYRKLILKCHPDKIQDPLLKQQKQDEFQRVQQAYELLSSEKEKSKYDDMYRLNELQKEMSNMSTSSPGPPRSSRREREPEYYNGARVYTAEPRSSTYASPSPKTYAPNTDSSRSYEEFSIPVYDHHPPRKTASYERGPKSDWEKRSPRDERDDKYERKSKKDDKRDREEKARKEEKEKRDKKDAERREKERRKEKEERKEREEKERKAQKKKADQVRKKDAEFKTQQQKSYTKTAFATAATYSSSSSSSDSDSDEPRRPTRKTSGTREKSQPVVTSERERKYSETMELAADYLSRSGAKISMNPRGSKPQATDHFLRHAGVPPVPTPPPVGTGPHAPPPPPPQYDDEEEPVLRSSATKSSSRRPDKSSSHKKSTTRGVSRDPAGAEYSRGVPPPLQKAHTMPTSTEYARAHPSRSHTEYTVRPGVPVMARSKTYIDPRTSEYAREMSPPRQRRTHYSDDDDSDGGRRHRSSRKHRSPEAAERTYRYAVDPGKTSTRQVSHEDIPRHKSSKGASYHAANSSARMDPPGGAYDSYSTRPIKVNYAATFGEEEIKYSNVQHAPSFREDIYTY</sequence>
<feature type="domain" description="J" evidence="2">
    <location>
        <begin position="7"/>
        <end position="75"/>
    </location>
</feature>
<dbReference type="EMBL" id="KQ964248">
    <property type="protein sequence ID" value="KXJ92720.1"/>
    <property type="molecule type" value="Genomic_DNA"/>
</dbReference>
<proteinExistence type="predicted"/>
<dbReference type="STRING" id="196109.A0A136J6A8"/>
<dbReference type="CDD" id="cd06257">
    <property type="entry name" value="DnaJ"/>
    <property type="match status" value="1"/>
</dbReference>
<feature type="compositionally biased region" description="Basic and acidic residues" evidence="1">
    <location>
        <begin position="157"/>
        <end position="248"/>
    </location>
</feature>
<evidence type="ECO:0000313" key="4">
    <source>
        <dbReference type="Proteomes" id="UP000070501"/>
    </source>
</evidence>
<dbReference type="SMART" id="SM00271">
    <property type="entry name" value="DnaJ"/>
    <property type="match status" value="1"/>
</dbReference>
<feature type="compositionally biased region" description="Basic and acidic residues" evidence="1">
    <location>
        <begin position="290"/>
        <end position="309"/>
    </location>
</feature>
<feature type="region of interest" description="Disordered" evidence="1">
    <location>
        <begin position="82"/>
        <end position="555"/>
    </location>
</feature>
<dbReference type="Pfam" id="PF00226">
    <property type="entry name" value="DnaJ"/>
    <property type="match status" value="1"/>
</dbReference>
<protein>
    <recommendedName>
        <fullName evidence="2">J domain-containing protein</fullName>
    </recommendedName>
</protein>
<dbReference type="Gene3D" id="1.10.287.110">
    <property type="entry name" value="DnaJ domain"/>
    <property type="match status" value="1"/>
</dbReference>
<feature type="compositionally biased region" description="Polar residues" evidence="1">
    <location>
        <begin position="117"/>
        <end position="137"/>
    </location>
</feature>
<reference evidence="4" key="1">
    <citation type="submission" date="2016-02" db="EMBL/GenBank/DDBJ databases">
        <title>Draft genome sequence of Microdochium bolleyi, a fungal endophyte of beachgrass.</title>
        <authorList>
            <consortium name="DOE Joint Genome Institute"/>
            <person name="David A.S."/>
            <person name="May G."/>
            <person name="Haridas S."/>
            <person name="Lim J."/>
            <person name="Wang M."/>
            <person name="Labutti K."/>
            <person name="Lipzen A."/>
            <person name="Barry K."/>
            <person name="Grigoriev I.V."/>
        </authorList>
    </citation>
    <scope>NUCLEOTIDE SEQUENCE [LARGE SCALE GENOMIC DNA]</scope>
    <source>
        <strain evidence="4">J235TASD1</strain>
    </source>
</reference>
<dbReference type="PANTHER" id="PTHR43096:SF10">
    <property type="entry name" value="CHAPERONE PROTEIN DNAJ A6, CHLOROPLASTIC"/>
    <property type="match status" value="1"/>
</dbReference>
<accession>A0A136J6A8</accession>
<dbReference type="GO" id="GO:0042026">
    <property type="term" value="P:protein refolding"/>
    <property type="evidence" value="ECO:0007669"/>
    <property type="project" value="TreeGrafter"/>
</dbReference>
<dbReference type="PROSITE" id="PS50076">
    <property type="entry name" value="DNAJ_2"/>
    <property type="match status" value="1"/>
</dbReference>
<evidence type="ECO:0000259" key="2">
    <source>
        <dbReference type="PROSITE" id="PS50076"/>
    </source>
</evidence>
<dbReference type="OrthoDB" id="10250354at2759"/>
<dbReference type="PANTHER" id="PTHR43096">
    <property type="entry name" value="DNAJ HOMOLOG 1, MITOCHONDRIAL-RELATED"/>
    <property type="match status" value="1"/>
</dbReference>